<dbReference type="EMBL" id="JAEAOA010000897">
    <property type="protein sequence ID" value="KAK3576780.1"/>
    <property type="molecule type" value="Genomic_DNA"/>
</dbReference>
<organism evidence="2 3">
    <name type="scientific">Potamilus streckersoni</name>
    <dbReference type="NCBI Taxonomy" id="2493646"/>
    <lineage>
        <taxon>Eukaryota</taxon>
        <taxon>Metazoa</taxon>
        <taxon>Spiralia</taxon>
        <taxon>Lophotrochozoa</taxon>
        <taxon>Mollusca</taxon>
        <taxon>Bivalvia</taxon>
        <taxon>Autobranchia</taxon>
        <taxon>Heteroconchia</taxon>
        <taxon>Palaeoheterodonta</taxon>
        <taxon>Unionida</taxon>
        <taxon>Unionoidea</taxon>
        <taxon>Unionidae</taxon>
        <taxon>Ambleminae</taxon>
        <taxon>Lampsilini</taxon>
        <taxon>Potamilus</taxon>
    </lineage>
</organism>
<reference evidence="2" key="3">
    <citation type="submission" date="2023-05" db="EMBL/GenBank/DDBJ databases">
        <authorList>
            <person name="Smith C.H."/>
        </authorList>
    </citation>
    <scope>NUCLEOTIDE SEQUENCE</scope>
    <source>
        <strain evidence="2">CHS0354</strain>
        <tissue evidence="2">Mantle</tissue>
    </source>
</reference>
<feature type="region of interest" description="Disordered" evidence="1">
    <location>
        <begin position="90"/>
        <end position="115"/>
    </location>
</feature>
<name>A0AAE0VHD2_9BIVA</name>
<feature type="compositionally biased region" description="Basic and acidic residues" evidence="1">
    <location>
        <begin position="46"/>
        <end position="64"/>
    </location>
</feature>
<accession>A0AAE0VHD2</accession>
<reference evidence="2" key="1">
    <citation type="journal article" date="2021" name="Genome Biol. Evol.">
        <title>A High-Quality Reference Genome for a Parasitic Bivalve with Doubly Uniparental Inheritance (Bivalvia: Unionida).</title>
        <authorList>
            <person name="Smith C.H."/>
        </authorList>
    </citation>
    <scope>NUCLEOTIDE SEQUENCE</scope>
    <source>
        <strain evidence="2">CHS0354</strain>
    </source>
</reference>
<evidence type="ECO:0000313" key="2">
    <source>
        <dbReference type="EMBL" id="KAK3576780.1"/>
    </source>
</evidence>
<feature type="region of interest" description="Disordered" evidence="1">
    <location>
        <begin position="523"/>
        <end position="542"/>
    </location>
</feature>
<comment type="caution">
    <text evidence="2">The sequence shown here is derived from an EMBL/GenBank/DDBJ whole genome shotgun (WGS) entry which is preliminary data.</text>
</comment>
<sequence>MTSASSLASILNKKYERKKRKLEAFSPRKSNGTCRKRTKYNQQNESRGKSEMKMDRQKTSDGARKNVNHSYGTRLHAKRKCEIKFSHEENDGFRKKRKTSEFSKEENGKQKRRKHVETYDKDIRYRHGDKTETDINERKRKRKSFEFLNKVDARAKGKRNCVDNNQKDNLKNPHERYKMNEEHSLTATNDKIVFKENENLANTSLFDNMYGNESIQLMEMANNFLDTNMKEYMHQIESETFGEDQNVVTRNVFQNQILEQFGNNFNSSYYFLELTSHQEDIGNYNQQTYEPQFPYKHSYLERADINMNKTFLILQQLDDIDTINISLCNEQFVAFDSDIYQAQSCIYPSIQDLKIEVGHYEDNDHPSQDLKIEVGHYEDNDHTSQDVKIEVGHYEDNDHTSQDLRIEVGHYEDNDHPSQDLKIEVGHYEDSDHPSQDLKIEVGHYEDNDHPSQDLKIEVGHYEDNDHPSQDLKIEVGHYEDNDHPSQANPTAMCSYIESMDTSVTCTMVTVKQEPVWDDYGKGTTDCTEDNENENDSEDIDTSGSIRSELRIRPIERRKRVKVPLRIRLLKNQTMRKAWKENTTCCLKYCWVDWPIVTVGQI</sequence>
<evidence type="ECO:0000313" key="3">
    <source>
        <dbReference type="Proteomes" id="UP001195483"/>
    </source>
</evidence>
<proteinExistence type="predicted"/>
<feature type="region of interest" description="Disordered" evidence="1">
    <location>
        <begin position="1"/>
        <end position="70"/>
    </location>
</feature>
<feature type="compositionally biased region" description="Acidic residues" evidence="1">
    <location>
        <begin position="527"/>
        <end position="541"/>
    </location>
</feature>
<keyword evidence="3" id="KW-1185">Reference proteome</keyword>
<dbReference type="AlphaFoldDB" id="A0AAE0VHD2"/>
<feature type="compositionally biased region" description="Basic and acidic residues" evidence="1">
    <location>
        <begin position="90"/>
        <end position="109"/>
    </location>
</feature>
<dbReference type="Proteomes" id="UP001195483">
    <property type="component" value="Unassembled WGS sequence"/>
</dbReference>
<reference evidence="2" key="2">
    <citation type="journal article" date="2021" name="Genome Biol. Evol.">
        <title>Developing a high-quality reference genome for a parasitic bivalve with doubly uniparental inheritance (Bivalvia: Unionida).</title>
        <authorList>
            <person name="Smith C.H."/>
        </authorList>
    </citation>
    <scope>NUCLEOTIDE SEQUENCE</scope>
    <source>
        <strain evidence="2">CHS0354</strain>
        <tissue evidence="2">Mantle</tissue>
    </source>
</reference>
<protein>
    <submittedName>
        <fullName evidence="2">Uncharacterized protein</fullName>
    </submittedName>
</protein>
<evidence type="ECO:0000256" key="1">
    <source>
        <dbReference type="SAM" id="MobiDB-lite"/>
    </source>
</evidence>
<gene>
    <name evidence="2" type="ORF">CHS0354_014597</name>
</gene>